<organism evidence="1 2">
    <name type="scientific">Penicillium atrosanguineum</name>
    <dbReference type="NCBI Taxonomy" id="1132637"/>
    <lineage>
        <taxon>Eukaryota</taxon>
        <taxon>Fungi</taxon>
        <taxon>Dikarya</taxon>
        <taxon>Ascomycota</taxon>
        <taxon>Pezizomycotina</taxon>
        <taxon>Eurotiomycetes</taxon>
        <taxon>Eurotiomycetidae</taxon>
        <taxon>Eurotiales</taxon>
        <taxon>Aspergillaceae</taxon>
        <taxon>Penicillium</taxon>
    </lineage>
</organism>
<dbReference type="AlphaFoldDB" id="A0A9W9PPU8"/>
<comment type="caution">
    <text evidence="1">The sequence shown here is derived from an EMBL/GenBank/DDBJ whole genome shotgun (WGS) entry which is preliminary data.</text>
</comment>
<reference evidence="1" key="2">
    <citation type="journal article" date="2023" name="IMA Fungus">
        <title>Comparative genomic study of the Penicillium genus elucidates a diverse pangenome and 15 lateral gene transfer events.</title>
        <authorList>
            <person name="Petersen C."/>
            <person name="Sorensen T."/>
            <person name="Nielsen M.R."/>
            <person name="Sondergaard T.E."/>
            <person name="Sorensen J.L."/>
            <person name="Fitzpatrick D.A."/>
            <person name="Frisvad J.C."/>
            <person name="Nielsen K.L."/>
        </authorList>
    </citation>
    <scope>NUCLEOTIDE SEQUENCE</scope>
    <source>
        <strain evidence="1">IBT 21472</strain>
    </source>
</reference>
<keyword evidence="2" id="KW-1185">Reference proteome</keyword>
<evidence type="ECO:0000313" key="1">
    <source>
        <dbReference type="EMBL" id="KAJ5299423.1"/>
    </source>
</evidence>
<proteinExistence type="predicted"/>
<dbReference type="Proteomes" id="UP001147746">
    <property type="component" value="Unassembled WGS sequence"/>
</dbReference>
<evidence type="ECO:0000313" key="2">
    <source>
        <dbReference type="Proteomes" id="UP001147746"/>
    </source>
</evidence>
<name>A0A9W9PPU8_9EURO</name>
<sequence length="310" mass="34503">MFEFTEYTISLTVALDLEEDKIGETQLGSRVIVNKTPQSQYSPRELVTEKESFRGHFFFNIRCPRQPLIGKFTRLNTSNDAKEVLSACRVTLDASFASRLTSRKFKRALITVSFYDNAVVNLDPDDDENEVAIDEAAQFTPRILAFEPRQWRGPEDIREGRNTSNAQVNLVDPTTGLGFSGQWERTRPVIVPGQAEINGSIRGMTSSVVEWTLAQNALRNTGIIPQFSLPIVVQYTPGRPFAARVTIKAEVEWGFEAIAAGKLDDPIKFDPDRLGKSGDDTELNVDMSRLCNIEGYGGYNVVKGSGLEQG</sequence>
<gene>
    <name evidence="1" type="ORF">N7476_010980</name>
</gene>
<reference evidence="1" key="1">
    <citation type="submission" date="2022-12" db="EMBL/GenBank/DDBJ databases">
        <authorList>
            <person name="Petersen C."/>
        </authorList>
    </citation>
    <scope>NUCLEOTIDE SEQUENCE</scope>
    <source>
        <strain evidence="1">IBT 21472</strain>
    </source>
</reference>
<accession>A0A9W9PPU8</accession>
<protein>
    <submittedName>
        <fullName evidence="1">Uncharacterized protein</fullName>
    </submittedName>
</protein>
<dbReference type="EMBL" id="JAPZBO010000010">
    <property type="protein sequence ID" value="KAJ5299423.1"/>
    <property type="molecule type" value="Genomic_DNA"/>
</dbReference>